<evidence type="ECO:0000313" key="2">
    <source>
        <dbReference type="EMBL" id="RWS00968.1"/>
    </source>
</evidence>
<sequence>DLLTTENVKSFTKNMIKGLKGVENIYTQHTPVIKDIIEELAKGRLKASHYPYLGTIQLTDKPSEIIVFMIGGTTYEESLAIYNLNKTLSGVKIILGSTSVHNFTSFLKEIRSDVTASTNSSSKNL</sequence>
<dbReference type="Proteomes" id="UP000285301">
    <property type="component" value="Unassembled WGS sequence"/>
</dbReference>
<accession>A0A3S3NY52</accession>
<dbReference type="InterPro" id="IPR001619">
    <property type="entry name" value="Sec1-like"/>
</dbReference>
<dbReference type="GO" id="GO:0016192">
    <property type="term" value="P:vesicle-mediated transport"/>
    <property type="evidence" value="ECO:0007669"/>
    <property type="project" value="InterPro"/>
</dbReference>
<gene>
    <name evidence="2" type="ORF">B4U79_08180</name>
</gene>
<dbReference type="AlphaFoldDB" id="A0A3S3NY52"/>
<evidence type="ECO:0000313" key="3">
    <source>
        <dbReference type="Proteomes" id="UP000285301"/>
    </source>
</evidence>
<protein>
    <submittedName>
        <fullName evidence="2">Vacuolar protein sorting 45-like protein</fullName>
    </submittedName>
</protein>
<dbReference type="STRING" id="1965070.A0A3S3NY52"/>
<dbReference type="OrthoDB" id="6413423at2759"/>
<dbReference type="SUPFAM" id="SSF56815">
    <property type="entry name" value="Sec1/munc18-like (SM) proteins"/>
    <property type="match status" value="1"/>
</dbReference>
<reference evidence="2 3" key="1">
    <citation type="journal article" date="2018" name="Gigascience">
        <title>Genomes of trombidid mites reveal novel predicted allergens and laterally-transferred genes associated with secondary metabolism.</title>
        <authorList>
            <person name="Dong X."/>
            <person name="Chaisiri K."/>
            <person name="Xia D."/>
            <person name="Armstrong S.D."/>
            <person name="Fang Y."/>
            <person name="Donnelly M.J."/>
            <person name="Kadowaki T."/>
            <person name="McGarry J.W."/>
            <person name="Darby A.C."/>
            <person name="Makepeace B.L."/>
        </authorList>
    </citation>
    <scope>NUCLEOTIDE SEQUENCE [LARGE SCALE GENOMIC DNA]</scope>
    <source>
        <strain evidence="2">UoL-WK</strain>
    </source>
</reference>
<comment type="similarity">
    <text evidence="1">Belongs to the STXBP/unc-18/SEC1 family.</text>
</comment>
<dbReference type="PANTHER" id="PTHR11679">
    <property type="entry name" value="VESICLE PROTEIN SORTING-ASSOCIATED"/>
    <property type="match status" value="1"/>
</dbReference>
<dbReference type="EMBL" id="NCKU01010101">
    <property type="protein sequence ID" value="RWS00968.1"/>
    <property type="molecule type" value="Genomic_DNA"/>
</dbReference>
<dbReference type="InterPro" id="IPR027482">
    <property type="entry name" value="Sec1-like_dom2"/>
</dbReference>
<proteinExistence type="inferred from homology"/>
<evidence type="ECO:0000256" key="1">
    <source>
        <dbReference type="ARBA" id="ARBA00009884"/>
    </source>
</evidence>
<name>A0A3S3NY52_9ACAR</name>
<feature type="non-terminal residue" evidence="2">
    <location>
        <position position="1"/>
    </location>
</feature>
<dbReference type="InterPro" id="IPR036045">
    <property type="entry name" value="Sec1-like_sf"/>
</dbReference>
<comment type="caution">
    <text evidence="2">The sequence shown here is derived from an EMBL/GenBank/DDBJ whole genome shotgun (WGS) entry which is preliminary data.</text>
</comment>
<dbReference type="Pfam" id="PF00995">
    <property type="entry name" value="Sec1"/>
    <property type="match status" value="1"/>
</dbReference>
<dbReference type="Gene3D" id="3.40.50.1910">
    <property type="match status" value="1"/>
</dbReference>
<organism evidence="2 3">
    <name type="scientific">Dinothrombium tinctorium</name>
    <dbReference type="NCBI Taxonomy" id="1965070"/>
    <lineage>
        <taxon>Eukaryota</taxon>
        <taxon>Metazoa</taxon>
        <taxon>Ecdysozoa</taxon>
        <taxon>Arthropoda</taxon>
        <taxon>Chelicerata</taxon>
        <taxon>Arachnida</taxon>
        <taxon>Acari</taxon>
        <taxon>Acariformes</taxon>
        <taxon>Trombidiformes</taxon>
        <taxon>Prostigmata</taxon>
        <taxon>Anystina</taxon>
        <taxon>Parasitengona</taxon>
        <taxon>Trombidioidea</taxon>
        <taxon>Trombidiidae</taxon>
        <taxon>Dinothrombium</taxon>
    </lineage>
</organism>
<keyword evidence="3" id="KW-1185">Reference proteome</keyword>